<keyword evidence="14" id="KW-1185">Reference proteome</keyword>
<dbReference type="InterPro" id="IPR035906">
    <property type="entry name" value="MetI-like_sf"/>
</dbReference>
<dbReference type="PROSITE" id="PS50928">
    <property type="entry name" value="ABC_TM1"/>
    <property type="match status" value="1"/>
</dbReference>
<keyword evidence="6" id="KW-0592">Phosphate transport</keyword>
<evidence type="ECO:0000259" key="12">
    <source>
        <dbReference type="PROSITE" id="PS50928"/>
    </source>
</evidence>
<evidence type="ECO:0000256" key="11">
    <source>
        <dbReference type="SAM" id="MobiDB-lite"/>
    </source>
</evidence>
<evidence type="ECO:0000256" key="5">
    <source>
        <dbReference type="ARBA" id="ARBA00022475"/>
    </source>
</evidence>
<evidence type="ECO:0000256" key="4">
    <source>
        <dbReference type="ARBA" id="ARBA00022448"/>
    </source>
</evidence>
<dbReference type="Proteomes" id="UP000247591">
    <property type="component" value="Unassembled WGS sequence"/>
</dbReference>
<evidence type="ECO:0000256" key="9">
    <source>
        <dbReference type="ARBA" id="ARBA00023136"/>
    </source>
</evidence>
<sequence length="297" mass="31916">MTTLDASTAPVKRTPSGFTPVKRSRKVSDKGAAVLVTAAVVIAMIPLFWLLWTLVSRGIGAITDPDWWQKSELRGGALNAIIGTLQQTAIAAVIAIPIGIFVAIYLVEYGNNSKLQKITTFMVDILSGVPSIVAALFIYAVWRTTFDLPRSGFVVSLALVLLMAPIVVRSTEEMLKIVPQDLREASYALGVPKWKTIVMIVLPTALSGIITGVMLAIARVMGESAPVLILVGSTKVLNTNPFEGNQQSLPLMMVQQYNNGPGAFDTVWGAALTLVILVAIVYFGAKVVSKVFSPKKF</sequence>
<dbReference type="GO" id="GO:0035435">
    <property type="term" value="P:phosphate ion transmembrane transport"/>
    <property type="evidence" value="ECO:0007669"/>
    <property type="project" value="InterPro"/>
</dbReference>
<dbReference type="InterPro" id="IPR000515">
    <property type="entry name" value="MetI-like"/>
</dbReference>
<evidence type="ECO:0000256" key="7">
    <source>
        <dbReference type="ARBA" id="ARBA00022692"/>
    </source>
</evidence>
<organism evidence="13 14">
    <name type="scientific">Williamsia limnetica</name>
    <dbReference type="NCBI Taxonomy" id="882452"/>
    <lineage>
        <taxon>Bacteria</taxon>
        <taxon>Bacillati</taxon>
        <taxon>Actinomycetota</taxon>
        <taxon>Actinomycetes</taxon>
        <taxon>Mycobacteriales</taxon>
        <taxon>Nocardiaceae</taxon>
        <taxon>Williamsia</taxon>
    </lineage>
</organism>
<feature type="transmembrane region" description="Helical" evidence="10">
    <location>
        <begin position="197"/>
        <end position="218"/>
    </location>
</feature>
<feature type="transmembrane region" description="Helical" evidence="10">
    <location>
        <begin position="148"/>
        <end position="168"/>
    </location>
</feature>
<keyword evidence="5 10" id="KW-1003">Cell membrane</keyword>
<dbReference type="InterPro" id="IPR005672">
    <property type="entry name" value="Phosphate_PstA"/>
</dbReference>
<keyword evidence="8 10" id="KW-1133">Transmembrane helix</keyword>
<dbReference type="GO" id="GO:0005315">
    <property type="term" value="F:phosphate transmembrane transporter activity"/>
    <property type="evidence" value="ECO:0007669"/>
    <property type="project" value="InterPro"/>
</dbReference>
<reference evidence="13 14" key="1">
    <citation type="submission" date="2018-06" db="EMBL/GenBank/DDBJ databases">
        <title>Genomic Encyclopedia of Type Strains, Phase IV (KMG-IV): sequencing the most valuable type-strain genomes for metagenomic binning, comparative biology and taxonomic classification.</title>
        <authorList>
            <person name="Goeker M."/>
        </authorList>
    </citation>
    <scope>NUCLEOTIDE SEQUENCE [LARGE SCALE GENOMIC DNA]</scope>
    <source>
        <strain evidence="13 14">DSM 45521</strain>
    </source>
</reference>
<evidence type="ECO:0000313" key="13">
    <source>
        <dbReference type="EMBL" id="PYE14957.1"/>
    </source>
</evidence>
<feature type="transmembrane region" description="Helical" evidence="10">
    <location>
        <begin position="32"/>
        <end position="52"/>
    </location>
</feature>
<name>A0A318RGG2_WILLI</name>
<gene>
    <name evidence="13" type="ORF">DFR67_11132</name>
</gene>
<comment type="function">
    <text evidence="1">Part of the binding-protein-dependent transport system for phosphate; probably responsible for the translocation of the substrate across the membrane.</text>
</comment>
<dbReference type="CDD" id="cd06261">
    <property type="entry name" value="TM_PBP2"/>
    <property type="match status" value="1"/>
</dbReference>
<evidence type="ECO:0000256" key="10">
    <source>
        <dbReference type="RuleBase" id="RU363043"/>
    </source>
</evidence>
<evidence type="ECO:0000256" key="6">
    <source>
        <dbReference type="ARBA" id="ARBA00022592"/>
    </source>
</evidence>
<evidence type="ECO:0000256" key="3">
    <source>
        <dbReference type="ARBA" id="ARBA00007069"/>
    </source>
</evidence>
<dbReference type="EMBL" id="QJSP01000011">
    <property type="protein sequence ID" value="PYE14957.1"/>
    <property type="molecule type" value="Genomic_DNA"/>
</dbReference>
<dbReference type="RefSeq" id="WP_110470981.1">
    <property type="nucleotide sequence ID" value="NZ_QJSP01000011.1"/>
</dbReference>
<dbReference type="SUPFAM" id="SSF161098">
    <property type="entry name" value="MetI-like"/>
    <property type="match status" value="1"/>
</dbReference>
<keyword evidence="9 10" id="KW-0472">Membrane</keyword>
<comment type="subcellular location">
    <subcellularLocation>
        <location evidence="2 10">Cell membrane</location>
        <topology evidence="2 10">Multi-pass membrane protein</topology>
    </subcellularLocation>
</comment>
<dbReference type="PANTHER" id="PTHR42922:SF1">
    <property type="entry name" value="PHOSPHATE TRANSPORT SYSTEM PERMEASE PROTEIN PSTA"/>
    <property type="match status" value="1"/>
</dbReference>
<proteinExistence type="inferred from homology"/>
<evidence type="ECO:0000256" key="8">
    <source>
        <dbReference type="ARBA" id="ARBA00022989"/>
    </source>
</evidence>
<feature type="transmembrane region" description="Helical" evidence="10">
    <location>
        <begin position="267"/>
        <end position="288"/>
    </location>
</feature>
<accession>A0A318RGG2</accession>
<keyword evidence="4" id="KW-0813">Transport</keyword>
<dbReference type="Gene3D" id="1.10.3720.10">
    <property type="entry name" value="MetI-like"/>
    <property type="match status" value="1"/>
</dbReference>
<dbReference type="InterPro" id="IPR051408">
    <property type="entry name" value="Phosphate_transprt_permease"/>
</dbReference>
<feature type="region of interest" description="Disordered" evidence="11">
    <location>
        <begin position="1"/>
        <end position="22"/>
    </location>
</feature>
<dbReference type="Pfam" id="PF00528">
    <property type="entry name" value="BPD_transp_1"/>
    <property type="match status" value="1"/>
</dbReference>
<feature type="domain" description="ABC transmembrane type-1" evidence="12">
    <location>
        <begin position="81"/>
        <end position="285"/>
    </location>
</feature>
<evidence type="ECO:0000313" key="14">
    <source>
        <dbReference type="Proteomes" id="UP000247591"/>
    </source>
</evidence>
<evidence type="ECO:0000256" key="1">
    <source>
        <dbReference type="ARBA" id="ARBA00003510"/>
    </source>
</evidence>
<dbReference type="AlphaFoldDB" id="A0A318RGG2"/>
<evidence type="ECO:0000256" key="2">
    <source>
        <dbReference type="ARBA" id="ARBA00004651"/>
    </source>
</evidence>
<dbReference type="NCBIfam" id="TIGR00974">
    <property type="entry name" value="3a0107s02c"/>
    <property type="match status" value="1"/>
</dbReference>
<keyword evidence="7 10" id="KW-0812">Transmembrane</keyword>
<dbReference type="OrthoDB" id="9775069at2"/>
<feature type="transmembrane region" description="Helical" evidence="10">
    <location>
        <begin position="88"/>
        <end position="107"/>
    </location>
</feature>
<protein>
    <recommendedName>
        <fullName evidence="10">Phosphate transport system permease protein PstA</fullName>
    </recommendedName>
</protein>
<comment type="similarity">
    <text evidence="3 10">Belongs to the binding-protein-dependent transport system permease family. CysTW subfamily.</text>
</comment>
<dbReference type="GO" id="GO:0005886">
    <property type="term" value="C:plasma membrane"/>
    <property type="evidence" value="ECO:0007669"/>
    <property type="project" value="UniProtKB-SubCell"/>
</dbReference>
<comment type="caution">
    <text evidence="13">The sequence shown here is derived from an EMBL/GenBank/DDBJ whole genome shotgun (WGS) entry which is preliminary data.</text>
</comment>
<dbReference type="PANTHER" id="PTHR42922">
    <property type="entry name" value="PHOSPHATE TRANSPORT SYSTEM PERMEASE PROTEIN PSTA"/>
    <property type="match status" value="1"/>
</dbReference>
<feature type="transmembrane region" description="Helical" evidence="10">
    <location>
        <begin position="119"/>
        <end position="142"/>
    </location>
</feature>